<dbReference type="RefSeq" id="WP_103983003.1">
    <property type="nucleotide sequence ID" value="NZ_FNVS01000006.1"/>
</dbReference>
<protein>
    <submittedName>
        <fullName evidence="9">Putative ABC transport system permease protein</fullName>
    </submittedName>
</protein>
<evidence type="ECO:0000259" key="8">
    <source>
        <dbReference type="Pfam" id="PF12704"/>
    </source>
</evidence>
<dbReference type="PANTHER" id="PTHR30572">
    <property type="entry name" value="MEMBRANE COMPONENT OF TRANSPORTER-RELATED"/>
    <property type="match status" value="1"/>
</dbReference>
<evidence type="ECO:0000313" key="9">
    <source>
        <dbReference type="EMBL" id="SEF76367.1"/>
    </source>
</evidence>
<feature type="transmembrane region" description="Helical" evidence="6">
    <location>
        <begin position="378"/>
        <end position="398"/>
    </location>
</feature>
<keyword evidence="3 6" id="KW-0812">Transmembrane</keyword>
<dbReference type="GO" id="GO:0022857">
    <property type="term" value="F:transmembrane transporter activity"/>
    <property type="evidence" value="ECO:0007669"/>
    <property type="project" value="TreeGrafter"/>
</dbReference>
<dbReference type="AlphaFoldDB" id="A0A8G2BVQ2"/>
<dbReference type="Pfam" id="PF12704">
    <property type="entry name" value="MacB_PCD"/>
    <property type="match status" value="1"/>
</dbReference>
<organism evidence="9 10">
    <name type="scientific">Parabacteroides chinchillae</name>
    <dbReference type="NCBI Taxonomy" id="871327"/>
    <lineage>
        <taxon>Bacteria</taxon>
        <taxon>Pseudomonadati</taxon>
        <taxon>Bacteroidota</taxon>
        <taxon>Bacteroidia</taxon>
        <taxon>Bacteroidales</taxon>
        <taxon>Tannerellaceae</taxon>
        <taxon>Parabacteroides</taxon>
    </lineage>
</organism>
<evidence type="ECO:0000256" key="1">
    <source>
        <dbReference type="ARBA" id="ARBA00004651"/>
    </source>
</evidence>
<dbReference type="Pfam" id="PF02687">
    <property type="entry name" value="FtsX"/>
    <property type="match status" value="1"/>
</dbReference>
<evidence type="ECO:0000256" key="2">
    <source>
        <dbReference type="ARBA" id="ARBA00022475"/>
    </source>
</evidence>
<comment type="caution">
    <text evidence="9">The sequence shown here is derived from an EMBL/GenBank/DDBJ whole genome shotgun (WGS) entry which is preliminary data.</text>
</comment>
<dbReference type="InterPro" id="IPR025857">
    <property type="entry name" value="MacB_PCD"/>
</dbReference>
<proteinExistence type="predicted"/>
<dbReference type="PANTHER" id="PTHR30572:SF18">
    <property type="entry name" value="ABC-TYPE MACROLIDE FAMILY EXPORT SYSTEM PERMEASE COMPONENT 2"/>
    <property type="match status" value="1"/>
</dbReference>
<feature type="transmembrane region" description="Helical" evidence="6">
    <location>
        <begin position="291"/>
        <end position="311"/>
    </location>
</feature>
<feature type="domain" description="MacB-like periplasmic core" evidence="8">
    <location>
        <begin position="20"/>
        <end position="243"/>
    </location>
</feature>
<comment type="subcellular location">
    <subcellularLocation>
        <location evidence="1">Cell membrane</location>
        <topology evidence="1">Multi-pass membrane protein</topology>
    </subcellularLocation>
</comment>
<dbReference type="InterPro" id="IPR050250">
    <property type="entry name" value="Macrolide_Exporter_MacB"/>
</dbReference>
<feature type="transmembrane region" description="Helical" evidence="6">
    <location>
        <begin position="336"/>
        <end position="358"/>
    </location>
</feature>
<dbReference type="Proteomes" id="UP000236725">
    <property type="component" value="Unassembled WGS sequence"/>
</dbReference>
<evidence type="ECO:0000256" key="3">
    <source>
        <dbReference type="ARBA" id="ARBA00022692"/>
    </source>
</evidence>
<dbReference type="GO" id="GO:0005886">
    <property type="term" value="C:plasma membrane"/>
    <property type="evidence" value="ECO:0007669"/>
    <property type="project" value="UniProtKB-SubCell"/>
</dbReference>
<reference evidence="9 10" key="1">
    <citation type="submission" date="2016-10" db="EMBL/GenBank/DDBJ databases">
        <authorList>
            <person name="Varghese N."/>
            <person name="Submissions S."/>
        </authorList>
    </citation>
    <scope>NUCLEOTIDE SEQUENCE [LARGE SCALE GENOMIC DNA]</scope>
    <source>
        <strain evidence="9 10">DSM 29073</strain>
    </source>
</reference>
<dbReference type="InterPro" id="IPR003838">
    <property type="entry name" value="ABC3_permease_C"/>
</dbReference>
<evidence type="ECO:0000313" key="10">
    <source>
        <dbReference type="Proteomes" id="UP000236725"/>
    </source>
</evidence>
<sequence>MIKQYLKQAFQMLQENRLVTVISIAGTAISIAMIMIVVLVFQIQFASFYPENDRDRMLYVHEGTEVRSSNGWSRGGMSVEAVRECFYSLQLPEAVSAYALGAKPLSVPGKRMYKAYAITYTDPGFWKIFSFRFLAGKPFTQADMDSAIPALVLSASTARKIYGTTDVVGKQVMVDMEEYTICGVVDDVSRAANTAYGDVWIPYTTDINLMNNSSMENMSGWFSVCMLAKKRADFNPIKAELKKHIALYNATKQEAEINFLNNPISQFDVAIGSIGQRTVELKDYLAETGGLLLFLLLVPALNLLGVTHSAVQKRRMEMGVRKAFGATKGNLLRQVLYENCLITLLGGFTGLACSFIFLPLCKEFLLKDSDTALHGDMLFQPAVFVVALLFSLLLNLLSAGIPAARIARQPIVSSLKDNDVL</sequence>
<keyword evidence="5 6" id="KW-0472">Membrane</keyword>
<gene>
    <name evidence="9" type="ORF">SAMN05444001_106102</name>
</gene>
<keyword evidence="10" id="KW-1185">Reference proteome</keyword>
<feature type="domain" description="ABC3 transporter permease C-terminal" evidence="7">
    <location>
        <begin position="291"/>
        <end position="410"/>
    </location>
</feature>
<evidence type="ECO:0000259" key="7">
    <source>
        <dbReference type="Pfam" id="PF02687"/>
    </source>
</evidence>
<evidence type="ECO:0000256" key="6">
    <source>
        <dbReference type="SAM" id="Phobius"/>
    </source>
</evidence>
<evidence type="ECO:0000256" key="5">
    <source>
        <dbReference type="ARBA" id="ARBA00023136"/>
    </source>
</evidence>
<feature type="transmembrane region" description="Helical" evidence="6">
    <location>
        <begin position="21"/>
        <end position="41"/>
    </location>
</feature>
<accession>A0A8G2BVQ2</accession>
<name>A0A8G2BVQ2_9BACT</name>
<dbReference type="EMBL" id="FNVS01000006">
    <property type="protein sequence ID" value="SEF76367.1"/>
    <property type="molecule type" value="Genomic_DNA"/>
</dbReference>
<evidence type="ECO:0000256" key="4">
    <source>
        <dbReference type="ARBA" id="ARBA00022989"/>
    </source>
</evidence>
<keyword evidence="4 6" id="KW-1133">Transmembrane helix</keyword>
<keyword evidence="2" id="KW-1003">Cell membrane</keyword>